<sequence length="450" mass="50072" precursor="true">MAFFSKQAFGLVVLGLLSGQFFTQASLVLAAEPETAATAWGGSPNIVLILSDDQAWTDFSFMGHPDIDTPNLDALSEESFLYPDGYVTTSLCRPSLATLISGYYPHQHGITGNDPPKGTDRNLMLKHIDRIPKLPAMLAEKGYVSFQSGKWWEGAPSRGGFTAGMTHGDTSRGGRHGDEGLKVGRQGMAPVFNFIDSHAGNPFYLWYAPFLPHTPHTPPQRLLDKYTQEGRPIQLAKYYAMCEWFDETCGELVDGLTERGMRENTLIVFVTDNGWIQKTPESKIPPGWRQPFAPRSKRSPNDGGLRTPIFFNWPGVIKPGISETPVTALDVVPTMLAAAGLEKTEAMPGVNLFPEGTPRTDLDDRPLFGEIFEHDLVDIDAPSTSLLYRWVRSDDWKLILPEAENEPVQLYQLADDPHENHNLAAKYPELVVKLTSQINNWWDGRTDNLQ</sequence>
<dbReference type="PANTHER" id="PTHR42693">
    <property type="entry name" value="ARYLSULFATASE FAMILY MEMBER"/>
    <property type="match status" value="1"/>
</dbReference>
<protein>
    <submittedName>
        <fullName evidence="10">Arylsulfatase</fullName>
        <ecNumber evidence="10">3.1.6.1</ecNumber>
    </submittedName>
</protein>
<evidence type="ECO:0000256" key="3">
    <source>
        <dbReference type="ARBA" id="ARBA00022723"/>
    </source>
</evidence>
<feature type="domain" description="Sulfatase N-terminal" evidence="9">
    <location>
        <begin position="44"/>
        <end position="340"/>
    </location>
</feature>
<proteinExistence type="inferred from homology"/>
<dbReference type="InterPro" id="IPR050738">
    <property type="entry name" value="Sulfatase"/>
</dbReference>
<reference evidence="10 11" key="1">
    <citation type="submission" date="2019-02" db="EMBL/GenBank/DDBJ databases">
        <title>Deep-cultivation of Planctomycetes and their phenomic and genomic characterization uncovers novel biology.</title>
        <authorList>
            <person name="Wiegand S."/>
            <person name="Jogler M."/>
            <person name="Boedeker C."/>
            <person name="Pinto D."/>
            <person name="Vollmers J."/>
            <person name="Rivas-Marin E."/>
            <person name="Kohn T."/>
            <person name="Peeters S.H."/>
            <person name="Heuer A."/>
            <person name="Rast P."/>
            <person name="Oberbeckmann S."/>
            <person name="Bunk B."/>
            <person name="Jeske O."/>
            <person name="Meyerdierks A."/>
            <person name="Storesund J.E."/>
            <person name="Kallscheuer N."/>
            <person name="Luecker S."/>
            <person name="Lage O.M."/>
            <person name="Pohl T."/>
            <person name="Merkel B.J."/>
            <person name="Hornburger P."/>
            <person name="Mueller R.-W."/>
            <person name="Bruemmer F."/>
            <person name="Labrenz M."/>
            <person name="Spormann A.M."/>
            <person name="Op den Camp H."/>
            <person name="Overmann J."/>
            <person name="Amann R."/>
            <person name="Jetten M.S.M."/>
            <person name="Mascher T."/>
            <person name="Medema M.H."/>
            <person name="Devos D.P."/>
            <person name="Kaster A.-K."/>
            <person name="Ovreas L."/>
            <person name="Rohde M."/>
            <person name="Galperin M.Y."/>
            <person name="Jogler C."/>
        </authorList>
    </citation>
    <scope>NUCLEOTIDE SEQUENCE [LARGE SCALE GENOMIC DNA]</scope>
    <source>
        <strain evidence="10 11">Pla110</strain>
    </source>
</reference>
<evidence type="ECO:0000256" key="1">
    <source>
        <dbReference type="ARBA" id="ARBA00001913"/>
    </source>
</evidence>
<comment type="similarity">
    <text evidence="2">Belongs to the sulfatase family.</text>
</comment>
<keyword evidence="6" id="KW-0106">Calcium</keyword>
<evidence type="ECO:0000256" key="8">
    <source>
        <dbReference type="SAM" id="SignalP"/>
    </source>
</evidence>
<dbReference type="Gene3D" id="3.40.720.10">
    <property type="entry name" value="Alkaline Phosphatase, subunit A"/>
    <property type="match status" value="1"/>
</dbReference>
<dbReference type="Gene3D" id="3.30.1120.10">
    <property type="match status" value="1"/>
</dbReference>
<evidence type="ECO:0000259" key="9">
    <source>
        <dbReference type="Pfam" id="PF00884"/>
    </source>
</evidence>
<organism evidence="10 11">
    <name type="scientific">Polystyrenella longa</name>
    <dbReference type="NCBI Taxonomy" id="2528007"/>
    <lineage>
        <taxon>Bacteria</taxon>
        <taxon>Pseudomonadati</taxon>
        <taxon>Planctomycetota</taxon>
        <taxon>Planctomycetia</taxon>
        <taxon>Planctomycetales</taxon>
        <taxon>Planctomycetaceae</taxon>
        <taxon>Polystyrenella</taxon>
    </lineage>
</organism>
<keyword evidence="5 10" id="KW-0378">Hydrolase</keyword>
<evidence type="ECO:0000256" key="4">
    <source>
        <dbReference type="ARBA" id="ARBA00022729"/>
    </source>
</evidence>
<dbReference type="EMBL" id="CP036281">
    <property type="protein sequence ID" value="QDU81270.1"/>
    <property type="molecule type" value="Genomic_DNA"/>
</dbReference>
<dbReference type="PANTHER" id="PTHR42693:SF42">
    <property type="entry name" value="ARYLSULFATASE G"/>
    <property type="match status" value="1"/>
</dbReference>
<dbReference type="RefSeq" id="WP_144996468.1">
    <property type="nucleotide sequence ID" value="NZ_CP036281.1"/>
</dbReference>
<evidence type="ECO:0000313" key="11">
    <source>
        <dbReference type="Proteomes" id="UP000317178"/>
    </source>
</evidence>
<dbReference type="InterPro" id="IPR017850">
    <property type="entry name" value="Alkaline_phosphatase_core_sf"/>
</dbReference>
<evidence type="ECO:0000256" key="2">
    <source>
        <dbReference type="ARBA" id="ARBA00008779"/>
    </source>
</evidence>
<accession>A0A518CPW3</accession>
<dbReference type="GO" id="GO:0004065">
    <property type="term" value="F:arylsulfatase activity"/>
    <property type="evidence" value="ECO:0007669"/>
    <property type="project" value="UniProtKB-EC"/>
</dbReference>
<evidence type="ECO:0000256" key="7">
    <source>
        <dbReference type="SAM" id="MobiDB-lite"/>
    </source>
</evidence>
<dbReference type="EC" id="3.1.6.1" evidence="10"/>
<dbReference type="SUPFAM" id="SSF53649">
    <property type="entry name" value="Alkaline phosphatase-like"/>
    <property type="match status" value="1"/>
</dbReference>
<dbReference type="InterPro" id="IPR000917">
    <property type="entry name" value="Sulfatase_N"/>
</dbReference>
<feature type="region of interest" description="Disordered" evidence="7">
    <location>
        <begin position="280"/>
        <end position="303"/>
    </location>
</feature>
<dbReference type="Proteomes" id="UP000317178">
    <property type="component" value="Chromosome"/>
</dbReference>
<evidence type="ECO:0000313" key="10">
    <source>
        <dbReference type="EMBL" id="QDU81270.1"/>
    </source>
</evidence>
<dbReference type="GO" id="GO:0046872">
    <property type="term" value="F:metal ion binding"/>
    <property type="evidence" value="ECO:0007669"/>
    <property type="project" value="UniProtKB-KW"/>
</dbReference>
<dbReference type="KEGG" id="plon:Pla110_30100"/>
<evidence type="ECO:0000256" key="5">
    <source>
        <dbReference type="ARBA" id="ARBA00022801"/>
    </source>
</evidence>
<dbReference type="Pfam" id="PF00884">
    <property type="entry name" value="Sulfatase"/>
    <property type="match status" value="1"/>
</dbReference>
<name>A0A518CPW3_9PLAN</name>
<dbReference type="AlphaFoldDB" id="A0A518CPW3"/>
<keyword evidence="11" id="KW-1185">Reference proteome</keyword>
<dbReference type="OrthoDB" id="246867at2"/>
<evidence type="ECO:0000256" key="6">
    <source>
        <dbReference type="ARBA" id="ARBA00022837"/>
    </source>
</evidence>
<keyword evidence="4 8" id="KW-0732">Signal</keyword>
<feature type="signal peptide" evidence="8">
    <location>
        <begin position="1"/>
        <end position="25"/>
    </location>
</feature>
<comment type="cofactor">
    <cofactor evidence="1">
        <name>Ca(2+)</name>
        <dbReference type="ChEBI" id="CHEBI:29108"/>
    </cofactor>
</comment>
<keyword evidence="3" id="KW-0479">Metal-binding</keyword>
<feature type="chain" id="PRO_5021980904" evidence="8">
    <location>
        <begin position="26"/>
        <end position="450"/>
    </location>
</feature>
<gene>
    <name evidence="10" type="primary">atsA_20</name>
    <name evidence="10" type="ORF">Pla110_30100</name>
</gene>